<comment type="subcellular location">
    <subcellularLocation>
        <location evidence="3">Cytoplasm</location>
    </subcellularLocation>
</comment>
<dbReference type="SUPFAM" id="SSF53850">
    <property type="entry name" value="Periplasmic binding protein-like II"/>
    <property type="match status" value="1"/>
</dbReference>
<evidence type="ECO:0000256" key="2">
    <source>
        <dbReference type="ARBA" id="ARBA00002364"/>
    </source>
</evidence>
<dbReference type="Proteomes" id="UP000190973">
    <property type="component" value="Unassembled WGS sequence"/>
</dbReference>
<comment type="pathway">
    <text evidence="4">Amino-acid biosynthesis; L-phenylalanine biosynthesis; phenylpyruvate from prephenate: step 1/1.</text>
</comment>
<dbReference type="InterPro" id="IPR011279">
    <property type="entry name" value="Chorismate_mutase_GmP"/>
</dbReference>
<dbReference type="Gene3D" id="3.40.190.10">
    <property type="entry name" value="Periplasmic binding protein-like II"/>
    <property type="match status" value="2"/>
</dbReference>
<dbReference type="EMBL" id="LZZI01000004">
    <property type="protein sequence ID" value="OOM65663.1"/>
    <property type="molecule type" value="Genomic_DNA"/>
</dbReference>
<dbReference type="PROSITE" id="PS51171">
    <property type="entry name" value="PREPHENATE_DEHYDR_3"/>
    <property type="match status" value="1"/>
</dbReference>
<dbReference type="UniPathway" id="UPA00121">
    <property type="reaction ID" value="UER00345"/>
</dbReference>
<dbReference type="AlphaFoldDB" id="A0A1S8SJE2"/>
<dbReference type="NCBIfam" id="TIGR01805">
    <property type="entry name" value="CM_mono_grmpos"/>
    <property type="match status" value="1"/>
</dbReference>
<dbReference type="InterPro" id="IPR002701">
    <property type="entry name" value="CM_II_prokaryot"/>
</dbReference>
<dbReference type="SUPFAM" id="SSF48600">
    <property type="entry name" value="Chorismate mutase II"/>
    <property type="match status" value="1"/>
</dbReference>
<evidence type="ECO:0000256" key="16">
    <source>
        <dbReference type="ARBA" id="ARBA00031175"/>
    </source>
</evidence>
<keyword evidence="10" id="KW-0028">Amino-acid biosynthesis</keyword>
<dbReference type="EC" id="4.2.1.51" evidence="6"/>
<dbReference type="PROSITE" id="PS00857">
    <property type="entry name" value="PREPHENATE_DEHYDR_1"/>
    <property type="match status" value="1"/>
</dbReference>
<protein>
    <recommendedName>
        <fullName evidence="7">Bifunctional chorismate mutase/prephenate dehydratase</fullName>
        <ecNumber evidence="6">4.2.1.51</ecNumber>
    </recommendedName>
    <alternativeName>
        <fullName evidence="17">Chorismate mutase-prephenate dehydratase</fullName>
    </alternativeName>
    <alternativeName>
        <fullName evidence="8">Prephenate dehydratase</fullName>
    </alternativeName>
    <alternativeName>
        <fullName evidence="16">p-protein</fullName>
    </alternativeName>
</protein>
<dbReference type="GO" id="GO:0009094">
    <property type="term" value="P:L-phenylalanine biosynthetic process"/>
    <property type="evidence" value="ECO:0007669"/>
    <property type="project" value="UniProtKB-UniPathway"/>
</dbReference>
<dbReference type="Gene3D" id="1.20.59.10">
    <property type="entry name" value="Chorismate mutase"/>
    <property type="match status" value="1"/>
</dbReference>
<keyword evidence="11" id="KW-0057">Aromatic amino acid biosynthesis</keyword>
<dbReference type="PANTHER" id="PTHR21022">
    <property type="entry name" value="PREPHENATE DEHYDRATASE P PROTEIN"/>
    <property type="match status" value="1"/>
</dbReference>
<name>A0A1S8SJE2_CLOBE</name>
<dbReference type="InterPro" id="IPR036979">
    <property type="entry name" value="CM_dom_sf"/>
</dbReference>
<evidence type="ECO:0000256" key="14">
    <source>
        <dbReference type="ARBA" id="ARBA00023239"/>
    </source>
</evidence>
<dbReference type="PROSITE" id="PS51168">
    <property type="entry name" value="CHORISMATE_MUT_2"/>
    <property type="match status" value="1"/>
</dbReference>
<evidence type="ECO:0000256" key="6">
    <source>
        <dbReference type="ARBA" id="ARBA00013147"/>
    </source>
</evidence>
<evidence type="ECO:0000256" key="17">
    <source>
        <dbReference type="ARBA" id="ARBA00031520"/>
    </source>
</evidence>
<keyword evidence="15" id="KW-0511">Multifunctional enzyme</keyword>
<accession>A0A1S8SJE2</accession>
<dbReference type="PROSITE" id="PS51671">
    <property type="entry name" value="ACT"/>
    <property type="match status" value="1"/>
</dbReference>
<dbReference type="Gene3D" id="3.30.70.260">
    <property type="match status" value="1"/>
</dbReference>
<feature type="domain" description="Prephenate dehydratase" evidence="21">
    <location>
        <begin position="110"/>
        <end position="287"/>
    </location>
</feature>
<comment type="pathway">
    <text evidence="5">Metabolic intermediate biosynthesis; prephenate biosynthesis; prephenate from chorismate: step 1/1.</text>
</comment>
<keyword evidence="14" id="KW-0456">Lyase</keyword>
<evidence type="ECO:0000256" key="7">
    <source>
        <dbReference type="ARBA" id="ARBA00014401"/>
    </source>
</evidence>
<evidence type="ECO:0000256" key="11">
    <source>
        <dbReference type="ARBA" id="ARBA00023141"/>
    </source>
</evidence>
<evidence type="ECO:0000259" key="21">
    <source>
        <dbReference type="PROSITE" id="PS51171"/>
    </source>
</evidence>
<gene>
    <name evidence="23" type="primary">pheA</name>
    <name evidence="23" type="ORF">CLBCK_02920</name>
</gene>
<feature type="domain" description="Chorismate mutase" evidence="20">
    <location>
        <begin position="1"/>
        <end position="88"/>
    </location>
</feature>
<dbReference type="InterPro" id="IPR036263">
    <property type="entry name" value="Chorismate_II_sf"/>
</dbReference>
<dbReference type="InterPro" id="IPR002912">
    <property type="entry name" value="ACT_dom"/>
</dbReference>
<comment type="function">
    <text evidence="2">Catalyzes the Claisen rearrangement of chorismate to prephenate and the decarboxylation/dehydration of prephenate to phenylpyruvate.</text>
</comment>
<proteinExistence type="predicted"/>
<dbReference type="RefSeq" id="WP_077837206.1">
    <property type="nucleotide sequence ID" value="NZ_JABTAE010000001.1"/>
</dbReference>
<evidence type="ECO:0000256" key="15">
    <source>
        <dbReference type="ARBA" id="ARBA00023268"/>
    </source>
</evidence>
<sequence length="379" mass="43807">MAAIDDYRNKIDEIDKEITRLFEERMDVVIKVGEYKKQNNLPVFNKAREDEVIEKNIGYLNNKEYAEGLKQFFINIMNISKDLEDKEVKEDIRATTINKFKEKNAKSDVKVGFYGVAGSFSEEAMIKHFGKKDDAKAYDEFEDVFLAVKNGEIDYGVLPIENSSTGAISQVYDLLYKYGFYIVGEECIKIDQNLIGIKGTKLDNVKEVYSHPQGFEQSTDFLKEYSNWKKIPFHSTADSVKLVSDLQDMSKVAIASKRAADIYNLSIIKENINNRRENSTRFIVISKELELDNSCDKVSVVFSLEHKAGTLYKLLRHFAENNINMMKIESRPMEKGAWKYFLYVDFEGNLENEQVKKALNLIEQSSAYFKLIGGYRKYY</sequence>
<dbReference type="Pfam" id="PF00800">
    <property type="entry name" value="PDT"/>
    <property type="match status" value="1"/>
</dbReference>
<dbReference type="InterPro" id="IPR008242">
    <property type="entry name" value="Chor_mutase/pphenate_deHydtase"/>
</dbReference>
<dbReference type="GO" id="GO:0005737">
    <property type="term" value="C:cytoplasm"/>
    <property type="evidence" value="ECO:0007669"/>
    <property type="project" value="UniProtKB-SubCell"/>
</dbReference>
<feature type="site" description="Essential for prephenate dehydratase activity" evidence="19">
    <location>
        <position position="280"/>
    </location>
</feature>
<evidence type="ECO:0000256" key="4">
    <source>
        <dbReference type="ARBA" id="ARBA00004741"/>
    </source>
</evidence>
<keyword evidence="9" id="KW-0963">Cytoplasm</keyword>
<evidence type="ECO:0000256" key="12">
    <source>
        <dbReference type="ARBA" id="ARBA00023222"/>
    </source>
</evidence>
<comment type="catalytic activity">
    <reaction evidence="18">
        <text>prephenate + H(+) = 3-phenylpyruvate + CO2 + H2O</text>
        <dbReference type="Rhea" id="RHEA:21648"/>
        <dbReference type="ChEBI" id="CHEBI:15377"/>
        <dbReference type="ChEBI" id="CHEBI:15378"/>
        <dbReference type="ChEBI" id="CHEBI:16526"/>
        <dbReference type="ChEBI" id="CHEBI:18005"/>
        <dbReference type="ChEBI" id="CHEBI:29934"/>
        <dbReference type="EC" id="4.2.1.51"/>
    </reaction>
</comment>
<evidence type="ECO:0000256" key="19">
    <source>
        <dbReference type="PIRSR" id="PIRSR001500-2"/>
    </source>
</evidence>
<dbReference type="GO" id="GO:0004106">
    <property type="term" value="F:chorismate mutase activity"/>
    <property type="evidence" value="ECO:0007669"/>
    <property type="project" value="UniProtKB-EC"/>
</dbReference>
<dbReference type="NCBIfam" id="NF008865">
    <property type="entry name" value="PRK11898.1"/>
    <property type="match status" value="1"/>
</dbReference>
<evidence type="ECO:0000256" key="9">
    <source>
        <dbReference type="ARBA" id="ARBA00022490"/>
    </source>
</evidence>
<dbReference type="SUPFAM" id="SSF55021">
    <property type="entry name" value="ACT-like"/>
    <property type="match status" value="1"/>
</dbReference>
<evidence type="ECO:0000256" key="3">
    <source>
        <dbReference type="ARBA" id="ARBA00004496"/>
    </source>
</evidence>
<dbReference type="GO" id="GO:0046417">
    <property type="term" value="P:chorismate metabolic process"/>
    <property type="evidence" value="ECO:0007669"/>
    <property type="project" value="InterPro"/>
</dbReference>
<dbReference type="InterPro" id="IPR045865">
    <property type="entry name" value="ACT-like_dom_sf"/>
</dbReference>
<evidence type="ECO:0000256" key="8">
    <source>
        <dbReference type="ARBA" id="ARBA00021872"/>
    </source>
</evidence>
<dbReference type="Pfam" id="PF01817">
    <property type="entry name" value="CM_2"/>
    <property type="match status" value="1"/>
</dbReference>
<dbReference type="SMART" id="SM00830">
    <property type="entry name" value="CM_2"/>
    <property type="match status" value="1"/>
</dbReference>
<comment type="caution">
    <text evidence="23">The sequence shown here is derived from an EMBL/GenBank/DDBJ whole genome shotgun (WGS) entry which is preliminary data.</text>
</comment>
<dbReference type="CDD" id="cd04905">
    <property type="entry name" value="ACT_CM-PDT"/>
    <property type="match status" value="1"/>
</dbReference>
<evidence type="ECO:0000256" key="10">
    <source>
        <dbReference type="ARBA" id="ARBA00022605"/>
    </source>
</evidence>
<feature type="domain" description="ACT" evidence="22">
    <location>
        <begin position="299"/>
        <end position="374"/>
    </location>
</feature>
<evidence type="ECO:0000256" key="1">
    <source>
        <dbReference type="ARBA" id="ARBA00000824"/>
    </source>
</evidence>
<dbReference type="GO" id="GO:0004664">
    <property type="term" value="F:prephenate dehydratase activity"/>
    <property type="evidence" value="ECO:0007669"/>
    <property type="project" value="UniProtKB-EC"/>
</dbReference>
<organism evidence="23 24">
    <name type="scientific">Clostridium beijerinckii</name>
    <name type="common">Clostridium MP</name>
    <dbReference type="NCBI Taxonomy" id="1520"/>
    <lineage>
        <taxon>Bacteria</taxon>
        <taxon>Bacillati</taxon>
        <taxon>Bacillota</taxon>
        <taxon>Clostridia</taxon>
        <taxon>Eubacteriales</taxon>
        <taxon>Clostridiaceae</taxon>
        <taxon>Clostridium</taxon>
    </lineage>
</organism>
<evidence type="ECO:0000313" key="24">
    <source>
        <dbReference type="Proteomes" id="UP000190973"/>
    </source>
</evidence>
<evidence type="ECO:0000259" key="20">
    <source>
        <dbReference type="PROSITE" id="PS51168"/>
    </source>
</evidence>
<comment type="catalytic activity">
    <reaction evidence="1">
        <text>chorismate = prephenate</text>
        <dbReference type="Rhea" id="RHEA:13897"/>
        <dbReference type="ChEBI" id="CHEBI:29748"/>
        <dbReference type="ChEBI" id="CHEBI:29934"/>
        <dbReference type="EC" id="5.4.99.5"/>
    </reaction>
</comment>
<keyword evidence="13" id="KW-0413">Isomerase</keyword>
<keyword evidence="12" id="KW-0584">Phenylalanine biosynthesis</keyword>
<dbReference type="InterPro" id="IPR018528">
    <property type="entry name" value="Preph_deHydtase_CS"/>
</dbReference>
<dbReference type="CDD" id="cd13631">
    <property type="entry name" value="PBP2_Ct-PDT_like"/>
    <property type="match status" value="1"/>
</dbReference>
<dbReference type="Pfam" id="PF01842">
    <property type="entry name" value="ACT"/>
    <property type="match status" value="1"/>
</dbReference>
<dbReference type="UniPathway" id="UPA00120">
    <property type="reaction ID" value="UER00203"/>
</dbReference>
<dbReference type="PANTHER" id="PTHR21022:SF19">
    <property type="entry name" value="PREPHENATE DEHYDRATASE-RELATED"/>
    <property type="match status" value="1"/>
</dbReference>
<evidence type="ECO:0000313" key="23">
    <source>
        <dbReference type="EMBL" id="OOM65663.1"/>
    </source>
</evidence>
<dbReference type="PIRSF" id="PIRSF001500">
    <property type="entry name" value="Chor_mut_pdt_Ppr"/>
    <property type="match status" value="1"/>
</dbReference>
<evidence type="ECO:0000256" key="5">
    <source>
        <dbReference type="ARBA" id="ARBA00004817"/>
    </source>
</evidence>
<evidence type="ECO:0000256" key="18">
    <source>
        <dbReference type="ARBA" id="ARBA00047848"/>
    </source>
</evidence>
<evidence type="ECO:0000259" key="22">
    <source>
        <dbReference type="PROSITE" id="PS51671"/>
    </source>
</evidence>
<dbReference type="InterPro" id="IPR001086">
    <property type="entry name" value="Preph_deHydtase"/>
</dbReference>
<reference evidence="23 24" key="1">
    <citation type="submission" date="2016-05" db="EMBL/GenBank/DDBJ databases">
        <title>Microbial solvent formation.</title>
        <authorList>
            <person name="Poehlein A."/>
            <person name="Montoya Solano J.D."/>
            <person name="Flitsch S."/>
            <person name="Krabben P."/>
            <person name="Duerre P."/>
            <person name="Daniel R."/>
        </authorList>
    </citation>
    <scope>NUCLEOTIDE SEQUENCE [LARGE SCALE GENOMIC DNA]</scope>
    <source>
        <strain evidence="23 24">DSM 53</strain>
    </source>
</reference>
<evidence type="ECO:0000256" key="13">
    <source>
        <dbReference type="ARBA" id="ARBA00023235"/>
    </source>
</evidence>